<dbReference type="Proteomes" id="UP000013984">
    <property type="component" value="Unassembled WGS sequence"/>
</dbReference>
<evidence type="ECO:0000313" key="3">
    <source>
        <dbReference type="Proteomes" id="UP000013984"/>
    </source>
</evidence>
<dbReference type="STRING" id="1218599.LEP1GSC195_2571"/>
<gene>
    <name evidence="2" type="ORF">LEP1GSC195_2571</name>
</gene>
<organism evidence="2 3">
    <name type="scientific">Leptospira wolbachii serovar Codice str. CDC</name>
    <dbReference type="NCBI Taxonomy" id="1218599"/>
    <lineage>
        <taxon>Bacteria</taxon>
        <taxon>Pseudomonadati</taxon>
        <taxon>Spirochaetota</taxon>
        <taxon>Spirochaetia</taxon>
        <taxon>Leptospirales</taxon>
        <taxon>Leptospiraceae</taxon>
        <taxon>Leptospira</taxon>
    </lineage>
</organism>
<evidence type="ECO:0000313" key="2">
    <source>
        <dbReference type="EMBL" id="EOQ95252.1"/>
    </source>
</evidence>
<feature type="transmembrane region" description="Helical" evidence="1">
    <location>
        <begin position="20"/>
        <end position="40"/>
    </location>
</feature>
<keyword evidence="1" id="KW-0812">Transmembrane</keyword>
<protein>
    <submittedName>
        <fullName evidence="2">Uncharacterized protein</fullName>
    </submittedName>
</protein>
<evidence type="ECO:0000256" key="1">
    <source>
        <dbReference type="SAM" id="Phobius"/>
    </source>
</evidence>
<keyword evidence="3" id="KW-1185">Reference proteome</keyword>
<reference evidence="2" key="1">
    <citation type="submission" date="2013-04" db="EMBL/GenBank/DDBJ databases">
        <authorList>
            <person name="Harkins D.M."/>
            <person name="Durkin A.S."/>
            <person name="Brinkac L.M."/>
            <person name="Haft D.H."/>
            <person name="Selengut J.D."/>
            <person name="Sanka R."/>
            <person name="DePew J."/>
            <person name="Purushe J."/>
            <person name="Galloway R.L."/>
            <person name="Vinetz J.M."/>
            <person name="Sutton G.G."/>
            <person name="Nierman W.C."/>
            <person name="Fouts D.E."/>
        </authorList>
    </citation>
    <scope>NUCLEOTIDE SEQUENCE [LARGE SCALE GENOMIC DNA]</scope>
    <source>
        <strain evidence="2">CDC</strain>
    </source>
</reference>
<proteinExistence type="predicted"/>
<dbReference type="AlphaFoldDB" id="R8ZZH2"/>
<dbReference type="EMBL" id="AOGZ02000014">
    <property type="protein sequence ID" value="EOQ95252.1"/>
    <property type="molecule type" value="Genomic_DNA"/>
</dbReference>
<keyword evidence="1" id="KW-0472">Membrane</keyword>
<keyword evidence="1" id="KW-1133">Transmembrane helix</keyword>
<comment type="caution">
    <text evidence="2">The sequence shown here is derived from an EMBL/GenBank/DDBJ whole genome shotgun (WGS) entry which is preliminary data.</text>
</comment>
<sequence length="163" mass="18700">MPLKKRIPKDKGKISLHQKLLSFVIRFVFALGIIGFGFILQCSHLSKSKKSKDPQIQIHFLSLDFEETKSIPSSLFESKDLLLILAELSKKEDPPMRFISTTRTEEIMEVNGKSNSWTAGWVVYVNEERIDGVQMKRGVRVSPSDKIEIRYETVERVFGRPTS</sequence>
<accession>R8ZZH2</accession>
<name>R8ZZH2_9LEPT</name>